<keyword evidence="2" id="KW-0812">Transmembrane</keyword>
<feature type="compositionally biased region" description="Low complexity" evidence="1">
    <location>
        <begin position="704"/>
        <end position="718"/>
    </location>
</feature>
<organism evidence="4 5">
    <name type="scientific">Dunaliella salina</name>
    <name type="common">Green alga</name>
    <name type="synonym">Protococcus salinus</name>
    <dbReference type="NCBI Taxonomy" id="3046"/>
    <lineage>
        <taxon>Eukaryota</taxon>
        <taxon>Viridiplantae</taxon>
        <taxon>Chlorophyta</taxon>
        <taxon>core chlorophytes</taxon>
        <taxon>Chlorophyceae</taxon>
        <taxon>CS clade</taxon>
        <taxon>Chlamydomonadales</taxon>
        <taxon>Dunaliellaceae</taxon>
        <taxon>Dunaliella</taxon>
    </lineage>
</organism>
<feature type="compositionally biased region" description="Pro residues" evidence="1">
    <location>
        <begin position="830"/>
        <end position="849"/>
    </location>
</feature>
<feature type="region of interest" description="Disordered" evidence="1">
    <location>
        <begin position="415"/>
        <end position="444"/>
    </location>
</feature>
<feature type="compositionally biased region" description="Pro residues" evidence="1">
    <location>
        <begin position="420"/>
        <end position="439"/>
    </location>
</feature>
<dbReference type="Pfam" id="PF06534">
    <property type="entry name" value="RGM_C"/>
    <property type="match status" value="1"/>
</dbReference>
<gene>
    <name evidence="4" type="ORF">DUNSADRAFT_5812</name>
</gene>
<feature type="compositionally biased region" description="Gly residues" evidence="1">
    <location>
        <begin position="689"/>
        <end position="703"/>
    </location>
</feature>
<dbReference type="PANTHER" id="PTHR48125:SF10">
    <property type="entry name" value="OS12G0136300 PROTEIN"/>
    <property type="match status" value="1"/>
</dbReference>
<reference evidence="4" key="1">
    <citation type="submission" date="2017-08" db="EMBL/GenBank/DDBJ databases">
        <authorList>
            <person name="Polle J.E."/>
            <person name="Barry K."/>
            <person name="Cushman J."/>
            <person name="Schmutz J."/>
            <person name="Tran D."/>
            <person name="Hathwaick L.T."/>
            <person name="Yim W.C."/>
            <person name="Jenkins J."/>
            <person name="Mckie-Krisberg Z.M."/>
            <person name="Prochnik S."/>
            <person name="Lindquist E."/>
            <person name="Dockter R.B."/>
            <person name="Adam C."/>
            <person name="Molina H."/>
            <person name="Bunkerborg J."/>
            <person name="Jin E."/>
            <person name="Buchheim M."/>
            <person name="Magnuson J."/>
        </authorList>
    </citation>
    <scope>NUCLEOTIDE SEQUENCE</scope>
    <source>
        <strain evidence="4">CCAP 19/18</strain>
    </source>
</reference>
<sequence length="1008" mass="107050">MLQIDEKTTLPGGELKVTGWGNLPTPYDLLIATNQQGSNDGIVQRVQFTLSANADLDESLLNCTSWFIRLQITNNGQQSARTLGTVHNIPTCGKAISGPPVPSIDAVPSNPTPPNPTAPNPPLKMGLCSDPLSLVLEGGQNITLTDLNTCNVLDSNSGFLENLEGRDFVIYLEASSGQRDVTLTTSASAAGPSFDTFLVACIQCTKNHTLSTVVTFNDDAEGLGTFSSLTFSAESDTPYYLILSGFEDACGWADLNIKAALPPSPPAPVPPGADGPLGSCSNPQSVNITDNNGERFQMEVDTCSAGDANGWDGESLALWNLQGKDFVLLLLPQPVPRTVTAQTAPTSSDERYDTYLMATKQCGGTRSSGQLVADGDDNGEGKLSAVTWTIPPNEEHFLVVEGYGDTCGKSDVIITATTASPPPSPSPPSAPPSPSPPPVCLADRASAPNRGRRYVCATFNDPHIYHFFGGFTTCNTKGSMLLLSNEFFNITATAVSYRWIQTWSEDDPSVIQSLSITYKNPACGESAHFDARHLPRVWGPEAVWRDDVLATEVRLWTRGSYSFGDFFNIQIRTPWTEGSGACLGECSNPARSWRRWLLQKDGEVEAEAIKQCTERGLSGGFLDACIFDAASTGDVKTFVEASAETQENSQIASAEVEEENEEYMRRTFAPNAPTPPAPATGSLPREGSDGAGGSPPGRGGSGSDGSDSGEGQDAGSGDVMIEPAPDPGPGNEIGGGSNSSDATLEVAVGVAVGGAAVLAVSLAAVWYLRSRKHRRQGLDNQIAEDHYLAKTQGLHGGHHDPRRHGNMQGSGRIWNKTNTIVPDPYALPCAPYPHHPPPEVLEPATPTPSSPGDSNRHQPAFEVRPKARTAWLKGASPQTSRDLSSPSSSLSSPFQPSSTPAAVDRGLSSSFTSEQGSQSQSRPAKPIQLDLEDCIDDPRAAVQSDFQPCFFPMVRGAAPKPSAEAPQHSSPVHALADTYIPPLQREPPSLQLGRTGSFSSPERAIRRG</sequence>
<dbReference type="EMBL" id="MU069656">
    <property type="protein sequence ID" value="KAF5836524.1"/>
    <property type="molecule type" value="Genomic_DNA"/>
</dbReference>
<evidence type="ECO:0000259" key="3">
    <source>
        <dbReference type="Pfam" id="PF06534"/>
    </source>
</evidence>
<evidence type="ECO:0000256" key="1">
    <source>
        <dbReference type="SAM" id="MobiDB-lite"/>
    </source>
</evidence>
<feature type="compositionally biased region" description="Pro residues" evidence="1">
    <location>
        <begin position="110"/>
        <end position="120"/>
    </location>
</feature>
<feature type="region of interest" description="Disordered" evidence="1">
    <location>
        <begin position="829"/>
        <end position="859"/>
    </location>
</feature>
<feature type="region of interest" description="Disordered" evidence="1">
    <location>
        <begin position="642"/>
        <end position="738"/>
    </location>
</feature>
<feature type="compositionally biased region" description="Polar residues" evidence="1">
    <location>
        <begin position="643"/>
        <end position="652"/>
    </location>
</feature>
<evidence type="ECO:0000313" key="4">
    <source>
        <dbReference type="EMBL" id="KAF5836524.1"/>
    </source>
</evidence>
<comment type="caution">
    <text evidence="4">The sequence shown here is derived from an EMBL/GenBank/DDBJ whole genome shotgun (WGS) entry which is preliminary data.</text>
</comment>
<evidence type="ECO:0000313" key="5">
    <source>
        <dbReference type="Proteomes" id="UP000815325"/>
    </source>
</evidence>
<feature type="region of interest" description="Disordered" evidence="1">
    <location>
        <begin position="100"/>
        <end position="120"/>
    </location>
</feature>
<feature type="region of interest" description="Disordered" evidence="1">
    <location>
        <begin position="872"/>
        <end position="927"/>
    </location>
</feature>
<feature type="region of interest" description="Disordered" evidence="1">
    <location>
        <begin position="982"/>
        <end position="1008"/>
    </location>
</feature>
<evidence type="ECO:0000256" key="2">
    <source>
        <dbReference type="SAM" id="Phobius"/>
    </source>
</evidence>
<name>A0ABQ7GPJ3_DUNSA</name>
<keyword evidence="2" id="KW-1133">Transmembrane helix</keyword>
<keyword evidence="2" id="KW-0472">Membrane</keyword>
<feature type="transmembrane region" description="Helical" evidence="2">
    <location>
        <begin position="746"/>
        <end position="768"/>
    </location>
</feature>
<dbReference type="PANTHER" id="PTHR48125">
    <property type="entry name" value="LP07818P1"/>
    <property type="match status" value="1"/>
</dbReference>
<feature type="domain" description="Repulsive guidance molecule C-terminal" evidence="3">
    <location>
        <begin position="455"/>
        <end position="497"/>
    </location>
</feature>
<accession>A0ABQ7GPJ3</accession>
<feature type="compositionally biased region" description="Low complexity" evidence="1">
    <location>
        <begin position="876"/>
        <end position="900"/>
    </location>
</feature>
<feature type="region of interest" description="Disordered" evidence="1">
    <location>
        <begin position="792"/>
        <end position="811"/>
    </location>
</feature>
<keyword evidence="5" id="KW-1185">Reference proteome</keyword>
<feature type="compositionally biased region" description="Low complexity" evidence="1">
    <location>
        <begin position="908"/>
        <end position="921"/>
    </location>
</feature>
<dbReference type="Proteomes" id="UP000815325">
    <property type="component" value="Unassembled WGS sequence"/>
</dbReference>
<proteinExistence type="predicted"/>
<protein>
    <recommendedName>
        <fullName evidence="3">Repulsive guidance molecule C-terminal domain-containing protein</fullName>
    </recommendedName>
</protein>
<dbReference type="InterPro" id="IPR009496">
    <property type="entry name" value="RGM_C"/>
</dbReference>